<keyword evidence="2" id="KW-0560">Oxidoreductase</keyword>
<dbReference type="PIRSF" id="PIRSF015873">
    <property type="entry name" value="FwdD"/>
    <property type="match status" value="1"/>
</dbReference>
<dbReference type="Gene3D" id="2.40.40.20">
    <property type="match status" value="1"/>
</dbReference>
<keyword evidence="3" id="KW-1185">Reference proteome</keyword>
<proteinExistence type="predicted"/>
<dbReference type="SUPFAM" id="SSF50692">
    <property type="entry name" value="ADC-like"/>
    <property type="match status" value="1"/>
</dbReference>
<feature type="domain" description="Molybdopterin dinucleotide-binding" evidence="1">
    <location>
        <begin position="4"/>
        <end position="102"/>
    </location>
</feature>
<dbReference type="AlphaFoldDB" id="Q0W418"/>
<evidence type="ECO:0000313" key="3">
    <source>
        <dbReference type="Proteomes" id="UP000000663"/>
    </source>
</evidence>
<dbReference type="GO" id="GO:0043546">
    <property type="term" value="F:molybdopterin cofactor binding"/>
    <property type="evidence" value="ECO:0007669"/>
    <property type="project" value="InterPro"/>
</dbReference>
<dbReference type="OrthoDB" id="116806at2157"/>
<reference evidence="2 3" key="1">
    <citation type="journal article" date="2006" name="Science">
        <title>Genome of rice cluster I archaea -- the key methane producers in the rice rhizosphere.</title>
        <authorList>
            <person name="Erkel C."/>
            <person name="Kube M."/>
            <person name="Reinhardt R."/>
            <person name="Liesack W."/>
        </authorList>
    </citation>
    <scope>NUCLEOTIDE SEQUENCE [LARGE SCALE GENOMIC DNA]</scope>
    <source>
        <strain evidence="3">DSM 22066 / NBRC 105507 / MRE50</strain>
    </source>
</reference>
<dbReference type="Proteomes" id="UP000000663">
    <property type="component" value="Chromosome"/>
</dbReference>
<dbReference type="eggNOG" id="arCOG02674">
    <property type="taxonomic scope" value="Archaea"/>
</dbReference>
<dbReference type="KEGG" id="rci:RCIX1642"/>
<dbReference type="InterPro" id="IPR012040">
    <property type="entry name" value="Formylmethanofuran_DH_dsu"/>
</dbReference>
<dbReference type="EMBL" id="AM114193">
    <property type="protein sequence ID" value="CAJ36875.1"/>
    <property type="molecule type" value="Genomic_DNA"/>
</dbReference>
<name>Q0W418_METAR</name>
<dbReference type="STRING" id="351160.RCIX1642"/>
<dbReference type="EC" id="1.2.99.5" evidence="2"/>
<organism evidence="2 3">
    <name type="scientific">Methanocella arvoryzae (strain DSM 22066 / NBRC 105507 / MRE50)</name>
    <dbReference type="NCBI Taxonomy" id="351160"/>
    <lineage>
        <taxon>Archaea</taxon>
        <taxon>Methanobacteriati</taxon>
        <taxon>Methanobacteriota</taxon>
        <taxon>Stenosarchaea group</taxon>
        <taxon>Methanomicrobia</taxon>
        <taxon>Methanocellales</taxon>
        <taxon>Methanocellaceae</taxon>
        <taxon>Methanocella</taxon>
    </lineage>
</organism>
<dbReference type="InterPro" id="IPR006657">
    <property type="entry name" value="MoPterin_dinucl-bd_dom"/>
</dbReference>
<dbReference type="Pfam" id="PF01568">
    <property type="entry name" value="Molydop_binding"/>
    <property type="match status" value="1"/>
</dbReference>
<sequence length="134" mass="14990">MDVLLNTGSTVYQGAIIKGGNKFTDGYTREASYCEINPEDFKALGRPWFVRITNEFGDSVVLRARKASSQQKGEVWVVRGVWANIVVTPETESTGSPKYKNLPVKIEKCDGPVLDPVTLMQQAYFKGNKEKAWK</sequence>
<accession>Q0W418</accession>
<dbReference type="GO" id="GO:0016491">
    <property type="term" value="F:oxidoreductase activity"/>
    <property type="evidence" value="ECO:0007669"/>
    <property type="project" value="UniProtKB-KW"/>
</dbReference>
<evidence type="ECO:0000259" key="1">
    <source>
        <dbReference type="Pfam" id="PF01568"/>
    </source>
</evidence>
<gene>
    <name evidence="2" type="primary">fmdD</name>
    <name evidence="2" type="ORF">RCIX1642</name>
</gene>
<evidence type="ECO:0000313" key="2">
    <source>
        <dbReference type="EMBL" id="CAJ36875.1"/>
    </source>
</evidence>
<dbReference type="InterPro" id="IPR009010">
    <property type="entry name" value="Asp_de-COase-like_dom_sf"/>
</dbReference>
<protein>
    <submittedName>
        <fullName evidence="2">Molybdenum formylmethanofuran dehydrogenase,subunit D</fullName>
        <ecNumber evidence="2">1.2.99.5</ecNumber>
    </submittedName>
</protein>